<dbReference type="InterPro" id="IPR057684">
    <property type="entry name" value="DUF7924"/>
</dbReference>
<feature type="region of interest" description="Disordered" evidence="1">
    <location>
        <begin position="1"/>
        <end position="33"/>
    </location>
</feature>
<evidence type="ECO:0000256" key="1">
    <source>
        <dbReference type="SAM" id="MobiDB-lite"/>
    </source>
</evidence>
<dbReference type="VEuPathDB" id="FungiDB:An07g06900"/>
<feature type="domain" description="DUF7924" evidence="2">
    <location>
        <begin position="157"/>
        <end position="399"/>
    </location>
</feature>
<dbReference type="AlphaFoldDB" id="A0A254UBH5"/>
<organism evidence="3 4">
    <name type="scientific">Aspergillus niger</name>
    <dbReference type="NCBI Taxonomy" id="5061"/>
    <lineage>
        <taxon>Eukaryota</taxon>
        <taxon>Fungi</taxon>
        <taxon>Dikarya</taxon>
        <taxon>Ascomycota</taxon>
        <taxon>Pezizomycotina</taxon>
        <taxon>Eurotiomycetes</taxon>
        <taxon>Eurotiomycetidae</taxon>
        <taxon>Eurotiales</taxon>
        <taxon>Aspergillaceae</taxon>
        <taxon>Aspergillus</taxon>
        <taxon>Aspergillus subgen. Circumdati</taxon>
    </lineage>
</organism>
<dbReference type="EMBL" id="NKJJ02000007">
    <property type="protein sequence ID" value="TPR08134.1"/>
    <property type="molecule type" value="Genomic_DNA"/>
</dbReference>
<reference evidence="4" key="1">
    <citation type="submission" date="2018-10" db="EMBL/GenBank/DDBJ databases">
        <title>FDA dAtabase for Regulatory Grade micrObial Sequences (FDA-ARGOS): Supporting development and validation of Infectious Disease Dx tests.</title>
        <authorList>
            <person name="Kerrigan L."/>
            <person name="Tallon L."/>
            <person name="Sadzewicz L."/>
            <person name="Sengamalay N."/>
            <person name="Ott S."/>
            <person name="Godinez A."/>
            <person name="Nagaraj S."/>
            <person name="Vavikolanu K."/>
            <person name="Nadendla S."/>
            <person name="George J."/>
            <person name="Sichtig H."/>
        </authorList>
    </citation>
    <scope>NUCLEOTIDE SEQUENCE [LARGE SCALE GENOMIC DNA]</scope>
    <source>
        <strain evidence="4">FDAARGOS_311</strain>
    </source>
</reference>
<dbReference type="VEuPathDB" id="FungiDB:ASPNIDRAFT2_39821"/>
<dbReference type="Proteomes" id="UP000197666">
    <property type="component" value="Unassembled WGS sequence"/>
</dbReference>
<dbReference type="PANTHER" id="PTHR42470">
    <property type="entry name" value="VAST DOMAIN-CONTAINING PROTEIN"/>
    <property type="match status" value="1"/>
</dbReference>
<proteinExistence type="predicted"/>
<dbReference type="PANTHER" id="PTHR42470:SF2">
    <property type="match status" value="1"/>
</dbReference>
<evidence type="ECO:0000313" key="4">
    <source>
        <dbReference type="Proteomes" id="UP000197666"/>
    </source>
</evidence>
<gene>
    <name evidence="3" type="ORF">CAN33_0017320</name>
</gene>
<sequence>MQKKRKAPASQHVEKQPKKPCRQQNPALPDPGNIDQERVQALLQTFQGSSIHYWIQNNVWPKMLFNNVIGSVVIQPRATEEEEYDKGRYEYNFQLEANTDCEFYLRHKGSFWRRYTDEEMAIEDKQICEELLKRECETPVDTAFDEENLRYINRQQYSGKNGNGTSRMIGQLMVPSAELEILSGRLGSIKGLRQIHLAESIREPWYGSTTLDEDPSLVRNACGDSAPWLRLPTPQPSYAVGFSNYAFSREQLRKLKPFVGEFWEASSFKGTDSMLFPFLVTEALGTDDLEYTIRPRSMHSMTRALRGVVELFRVAGRQDELHQRVLGFSVYYDFQKVEMFAHYVIIEDNKATYYCDRIGSFSFGFCQDEYKDRWRSYKFVIALYHDWVPIHHQRLCSAIDSLPDVDPKT</sequence>
<dbReference type="Pfam" id="PF25545">
    <property type="entry name" value="DUF7924"/>
    <property type="match status" value="1"/>
</dbReference>
<dbReference type="VEuPathDB" id="FungiDB:ATCC64974_48090"/>
<name>A0A254UBH5_ASPNG</name>
<dbReference type="OrthoDB" id="5400850at2759"/>
<protein>
    <recommendedName>
        <fullName evidence="2">DUF7924 domain-containing protein</fullName>
    </recommendedName>
</protein>
<accession>A0A254UBH5</accession>
<comment type="caution">
    <text evidence="3">The sequence shown here is derived from an EMBL/GenBank/DDBJ whole genome shotgun (WGS) entry which is preliminary data.</text>
</comment>
<evidence type="ECO:0000259" key="2">
    <source>
        <dbReference type="Pfam" id="PF25545"/>
    </source>
</evidence>
<evidence type="ECO:0000313" key="3">
    <source>
        <dbReference type="EMBL" id="TPR08134.1"/>
    </source>
</evidence>
<dbReference type="VEuPathDB" id="FungiDB:M747DRAFT_360176"/>